<feature type="transmembrane region" description="Helical" evidence="9">
    <location>
        <begin position="357"/>
        <end position="376"/>
    </location>
</feature>
<proteinExistence type="inferred from homology"/>
<dbReference type="EMBL" id="BMRG01000010">
    <property type="protein sequence ID" value="GGP68174.1"/>
    <property type="molecule type" value="Genomic_DNA"/>
</dbReference>
<evidence type="ECO:0000256" key="5">
    <source>
        <dbReference type="ARBA" id="ARBA00022692"/>
    </source>
</evidence>
<feature type="transmembrane region" description="Helical" evidence="9">
    <location>
        <begin position="214"/>
        <end position="235"/>
    </location>
</feature>
<evidence type="ECO:0000256" key="1">
    <source>
        <dbReference type="ARBA" id="ARBA00004429"/>
    </source>
</evidence>
<dbReference type="GO" id="GO:0005886">
    <property type="term" value="C:plasma membrane"/>
    <property type="evidence" value="ECO:0007669"/>
    <property type="project" value="UniProtKB-SubCell"/>
</dbReference>
<keyword evidence="3" id="KW-1003">Cell membrane</keyword>
<evidence type="ECO:0000256" key="7">
    <source>
        <dbReference type="ARBA" id="ARBA00023136"/>
    </source>
</evidence>
<evidence type="ECO:0000256" key="3">
    <source>
        <dbReference type="ARBA" id="ARBA00022475"/>
    </source>
</evidence>
<reference evidence="10" key="1">
    <citation type="journal article" date="2014" name="Int. J. Syst. Evol. Microbiol.">
        <title>Complete genome sequence of Corynebacterium casei LMG S-19264T (=DSM 44701T), isolated from a smear-ripened cheese.</title>
        <authorList>
            <consortium name="US DOE Joint Genome Institute (JGI-PGF)"/>
            <person name="Walter F."/>
            <person name="Albersmeier A."/>
            <person name="Kalinowski J."/>
            <person name="Ruckert C."/>
        </authorList>
    </citation>
    <scope>NUCLEOTIDE SEQUENCE</scope>
    <source>
        <strain evidence="10">JCM 3313</strain>
    </source>
</reference>
<evidence type="ECO:0000256" key="9">
    <source>
        <dbReference type="SAM" id="Phobius"/>
    </source>
</evidence>
<feature type="transmembrane region" description="Helical" evidence="9">
    <location>
        <begin position="176"/>
        <end position="194"/>
    </location>
</feature>
<keyword evidence="11" id="KW-1185">Reference proteome</keyword>
<gene>
    <name evidence="10" type="ORF">GCM10010185_46240</name>
</gene>
<feature type="transmembrane region" description="Helical" evidence="9">
    <location>
        <begin position="68"/>
        <end position="88"/>
    </location>
</feature>
<keyword evidence="2" id="KW-0813">Transport</keyword>
<feature type="transmembrane region" description="Helical" evidence="9">
    <location>
        <begin position="263"/>
        <end position="285"/>
    </location>
</feature>
<dbReference type="PANTHER" id="PTHR30574">
    <property type="entry name" value="INNER MEMBRANE PROTEIN YEDE"/>
    <property type="match status" value="1"/>
</dbReference>
<protein>
    <submittedName>
        <fullName evidence="10">Membrane protein</fullName>
    </submittedName>
</protein>
<comment type="caution">
    <text evidence="10">The sequence shown here is derived from an EMBL/GenBank/DDBJ whole genome shotgun (WGS) entry which is preliminary data.</text>
</comment>
<feature type="transmembrane region" description="Helical" evidence="9">
    <location>
        <begin position="43"/>
        <end position="62"/>
    </location>
</feature>
<dbReference type="InterPro" id="IPR007272">
    <property type="entry name" value="Sulf_transp_TsuA/YedE"/>
</dbReference>
<evidence type="ECO:0000313" key="11">
    <source>
        <dbReference type="Proteomes" id="UP000639606"/>
    </source>
</evidence>
<dbReference type="Pfam" id="PF04143">
    <property type="entry name" value="Sulf_transp"/>
    <property type="match status" value="1"/>
</dbReference>
<feature type="transmembrane region" description="Helical" evidence="9">
    <location>
        <begin position="331"/>
        <end position="350"/>
    </location>
</feature>
<evidence type="ECO:0000256" key="2">
    <source>
        <dbReference type="ARBA" id="ARBA00022448"/>
    </source>
</evidence>
<comment type="similarity">
    <text evidence="8">Belongs to the TsuA/YedE (TC 9.B.102) family.</text>
</comment>
<keyword evidence="6 9" id="KW-1133">Transmembrane helix</keyword>
<reference evidence="10" key="2">
    <citation type="submission" date="2020-09" db="EMBL/GenBank/DDBJ databases">
        <authorList>
            <person name="Sun Q."/>
            <person name="Ohkuma M."/>
        </authorList>
    </citation>
    <scope>NUCLEOTIDE SEQUENCE</scope>
    <source>
        <strain evidence="10">JCM 3313</strain>
    </source>
</reference>
<feature type="transmembrane region" description="Helical" evidence="9">
    <location>
        <begin position="144"/>
        <end position="169"/>
    </location>
</feature>
<dbReference type="AlphaFoldDB" id="A0A918ARY4"/>
<evidence type="ECO:0000256" key="6">
    <source>
        <dbReference type="ARBA" id="ARBA00022989"/>
    </source>
</evidence>
<comment type="subcellular location">
    <subcellularLocation>
        <location evidence="1">Cell inner membrane</location>
        <topology evidence="1">Multi-pass membrane protein</topology>
    </subcellularLocation>
</comment>
<keyword evidence="5 9" id="KW-0812">Transmembrane</keyword>
<dbReference type="Proteomes" id="UP000639606">
    <property type="component" value="Unassembled WGS sequence"/>
</dbReference>
<keyword evidence="7 9" id="KW-0472">Membrane</keyword>
<accession>A0A918ARY4</accession>
<sequence length="431" mass="43820">MPVTVRRVPVVPTDVRVDRRFLGAARTSCAPPPPDPSAPIRPVPLLVASALAVLVTAAVAVTHGAREGVYLALGLLLGMALFHSRFGFASAWQRLVAVGNGQGLRAQALLLGTAATAVAAISAGGLGLFGAVPHAQAGSLGVPLLLGAALFGVGMQLAGSCASGTLFAVGSGQSTIVPALGGFVAGAVFCTWLMPLLDRLPQTGGVLLADHIGWFGSWAITALALLGVVAATLVVQHRRNPPPVVPPPTAHGLARLYRGSWSVFAGAIVLGLLAGVVFLVSGQVWGVTGAYSLWGAKILQLFGAHPEHWPFWREGEQAAALAGSVLADRTSLTNIGIVLGAAVAAAAASTWRLHSRVAWRTALAALLGGFLMGVGSRMSGGCNIGALLGGISSGSLHGWIWGVCALCGAWLGVRCRPLFGLTNPKSDDGVC</sequence>
<dbReference type="RefSeq" id="WP_189225395.1">
    <property type="nucleotide sequence ID" value="NZ_BMRG01000010.1"/>
</dbReference>
<name>A0A918ARY4_9PSEU</name>
<evidence type="ECO:0000313" key="10">
    <source>
        <dbReference type="EMBL" id="GGP68174.1"/>
    </source>
</evidence>
<feature type="transmembrane region" description="Helical" evidence="9">
    <location>
        <begin position="396"/>
        <end position="413"/>
    </location>
</feature>
<feature type="transmembrane region" description="Helical" evidence="9">
    <location>
        <begin position="109"/>
        <end position="132"/>
    </location>
</feature>
<dbReference type="PANTHER" id="PTHR30574:SF1">
    <property type="entry name" value="SULPHUR TRANSPORT DOMAIN-CONTAINING PROTEIN"/>
    <property type="match status" value="1"/>
</dbReference>
<keyword evidence="4" id="KW-0997">Cell inner membrane</keyword>
<evidence type="ECO:0000256" key="4">
    <source>
        <dbReference type="ARBA" id="ARBA00022519"/>
    </source>
</evidence>
<evidence type="ECO:0000256" key="8">
    <source>
        <dbReference type="ARBA" id="ARBA00035655"/>
    </source>
</evidence>
<organism evidence="10 11">
    <name type="scientific">Saccharothrix coeruleofusca</name>
    <dbReference type="NCBI Taxonomy" id="33919"/>
    <lineage>
        <taxon>Bacteria</taxon>
        <taxon>Bacillati</taxon>
        <taxon>Actinomycetota</taxon>
        <taxon>Actinomycetes</taxon>
        <taxon>Pseudonocardiales</taxon>
        <taxon>Pseudonocardiaceae</taxon>
        <taxon>Saccharothrix</taxon>
    </lineage>
</organism>